<evidence type="ECO:0000313" key="4">
    <source>
        <dbReference type="Proteomes" id="UP000649151"/>
    </source>
</evidence>
<dbReference type="PANTHER" id="PTHR43418">
    <property type="entry name" value="MULTIFUNCTIONAL TRYPTOPHAN BIOSYNTHESIS PROTEIN-RELATED"/>
    <property type="match status" value="1"/>
</dbReference>
<comment type="caution">
    <text evidence="3">The sequence shown here is derived from an EMBL/GenBank/DDBJ whole genome shotgun (WGS) entry which is preliminary data.</text>
</comment>
<dbReference type="PANTHER" id="PTHR43418:SF4">
    <property type="entry name" value="MULTIFUNCTIONAL TRYPTOPHAN BIOSYNTHESIS PROTEIN"/>
    <property type="match status" value="1"/>
</dbReference>
<reference evidence="3 4" key="1">
    <citation type="submission" date="2020-08" db="EMBL/GenBank/DDBJ databases">
        <title>Genome public.</title>
        <authorList>
            <person name="Liu C."/>
            <person name="Sun Q."/>
        </authorList>
    </citation>
    <scope>NUCLEOTIDE SEQUENCE [LARGE SCALE GENOMIC DNA]</scope>
    <source>
        <strain evidence="3 4">NSJ-27</strain>
    </source>
</reference>
<dbReference type="Pfam" id="PF00117">
    <property type="entry name" value="GATase"/>
    <property type="match status" value="1"/>
</dbReference>
<keyword evidence="4" id="KW-1185">Reference proteome</keyword>
<dbReference type="InterPro" id="IPR006221">
    <property type="entry name" value="TrpG/PapA_dom"/>
</dbReference>
<accession>A0ABR7ITZ2</accession>
<dbReference type="NCBIfam" id="TIGR00566">
    <property type="entry name" value="trpG_papA"/>
    <property type="match status" value="1"/>
</dbReference>
<dbReference type="PRINTS" id="PR00097">
    <property type="entry name" value="ANTSNTHASEII"/>
</dbReference>
<dbReference type="InterPro" id="IPR050472">
    <property type="entry name" value="Anth_synth/Amidotransfase"/>
</dbReference>
<dbReference type="InterPro" id="IPR029062">
    <property type="entry name" value="Class_I_gatase-like"/>
</dbReference>
<keyword evidence="1" id="KW-0315">Glutamine amidotransferase</keyword>
<dbReference type="Proteomes" id="UP000649151">
    <property type="component" value="Unassembled WGS sequence"/>
</dbReference>
<dbReference type="PROSITE" id="PS51273">
    <property type="entry name" value="GATASE_TYPE_1"/>
    <property type="match status" value="1"/>
</dbReference>
<evidence type="ECO:0000259" key="2">
    <source>
        <dbReference type="Pfam" id="PF00117"/>
    </source>
</evidence>
<evidence type="ECO:0000256" key="1">
    <source>
        <dbReference type="ARBA" id="ARBA00022962"/>
    </source>
</evidence>
<protein>
    <submittedName>
        <fullName evidence="3">Aminodeoxychorismate/anthranilate synthase component II</fullName>
    </submittedName>
</protein>
<dbReference type="InterPro" id="IPR017926">
    <property type="entry name" value="GATASE"/>
</dbReference>
<name>A0ABR7ITZ2_9CLOT</name>
<feature type="domain" description="Glutamine amidotransferase" evidence="2">
    <location>
        <begin position="4"/>
        <end position="185"/>
    </location>
</feature>
<dbReference type="PRINTS" id="PR00096">
    <property type="entry name" value="GATASE"/>
</dbReference>
<organism evidence="3 4">
    <name type="scientific">Clostridium facile</name>
    <dbReference type="NCBI Taxonomy" id="2763035"/>
    <lineage>
        <taxon>Bacteria</taxon>
        <taxon>Bacillati</taxon>
        <taxon>Bacillota</taxon>
        <taxon>Clostridia</taxon>
        <taxon>Eubacteriales</taxon>
        <taxon>Clostridiaceae</taxon>
        <taxon>Clostridium</taxon>
    </lineage>
</organism>
<gene>
    <name evidence="3" type="ORF">H8Z77_09725</name>
</gene>
<dbReference type="Gene3D" id="3.40.50.880">
    <property type="match status" value="1"/>
</dbReference>
<sequence length="187" mass="20457">MIFILDNYDSFTYNLFQYVGTIQPDVKVMRNDAVSVQQVLEMKPERIIISPGPGYPADAGICIPLIQQAGEIPILGVCLGHQAIGEAFGGKIVHAPQVMHGKADVATVDASCKLFHGLRSEVQVGRYHSLVIAPETLPEELQITAQTSDGCIMAVQHKTRPVYGIQFHPESVLTPDGMQMIRNFLEG</sequence>
<dbReference type="EMBL" id="JACOQK010000001">
    <property type="protein sequence ID" value="MBC5788292.1"/>
    <property type="molecule type" value="Genomic_DNA"/>
</dbReference>
<dbReference type="SUPFAM" id="SSF52317">
    <property type="entry name" value="Class I glutamine amidotransferase-like"/>
    <property type="match status" value="1"/>
</dbReference>
<evidence type="ECO:0000313" key="3">
    <source>
        <dbReference type="EMBL" id="MBC5788292.1"/>
    </source>
</evidence>
<dbReference type="PRINTS" id="PR00099">
    <property type="entry name" value="CPSGATASE"/>
</dbReference>
<dbReference type="RefSeq" id="WP_069987914.1">
    <property type="nucleotide sequence ID" value="NZ_JACOQK010000001.1"/>
</dbReference>
<dbReference type="CDD" id="cd01743">
    <property type="entry name" value="GATase1_Anthranilate_Synthase"/>
    <property type="match status" value="1"/>
</dbReference>
<proteinExistence type="predicted"/>